<gene>
    <name evidence="1" type="ORF">CDAR_524851</name>
</gene>
<protein>
    <submittedName>
        <fullName evidence="1">Uncharacterized protein</fullName>
    </submittedName>
</protein>
<dbReference type="AlphaFoldDB" id="A0AAV4QXA3"/>
<reference evidence="1 2" key="1">
    <citation type="submission" date="2021-06" db="EMBL/GenBank/DDBJ databases">
        <title>Caerostris darwini draft genome.</title>
        <authorList>
            <person name="Kono N."/>
            <person name="Arakawa K."/>
        </authorList>
    </citation>
    <scope>NUCLEOTIDE SEQUENCE [LARGE SCALE GENOMIC DNA]</scope>
</reference>
<proteinExistence type="predicted"/>
<dbReference type="Proteomes" id="UP001054837">
    <property type="component" value="Unassembled WGS sequence"/>
</dbReference>
<comment type="caution">
    <text evidence="1">The sequence shown here is derived from an EMBL/GenBank/DDBJ whole genome shotgun (WGS) entry which is preliminary data.</text>
</comment>
<keyword evidence="2" id="KW-1185">Reference proteome</keyword>
<organism evidence="1 2">
    <name type="scientific">Caerostris darwini</name>
    <dbReference type="NCBI Taxonomy" id="1538125"/>
    <lineage>
        <taxon>Eukaryota</taxon>
        <taxon>Metazoa</taxon>
        <taxon>Ecdysozoa</taxon>
        <taxon>Arthropoda</taxon>
        <taxon>Chelicerata</taxon>
        <taxon>Arachnida</taxon>
        <taxon>Araneae</taxon>
        <taxon>Araneomorphae</taxon>
        <taxon>Entelegynae</taxon>
        <taxon>Araneoidea</taxon>
        <taxon>Araneidae</taxon>
        <taxon>Caerostris</taxon>
    </lineage>
</organism>
<name>A0AAV4QXA3_9ARAC</name>
<accession>A0AAV4QXA3</accession>
<sequence length="133" mass="15005">MQELDTVLRGLSNTKSPGHEYRHTILNLGPHDKTDIAGYDQLVMEVWPSPSYWKRTLMIPINKPGKVLDARYSSGICLESYSLISLHGRDKELMSGCEVGLFVDDIVLWHSGPVITAIEDNIDFALEEVWTFA</sequence>
<dbReference type="EMBL" id="BPLQ01005290">
    <property type="protein sequence ID" value="GIY13882.1"/>
    <property type="molecule type" value="Genomic_DNA"/>
</dbReference>
<evidence type="ECO:0000313" key="1">
    <source>
        <dbReference type="EMBL" id="GIY13882.1"/>
    </source>
</evidence>
<evidence type="ECO:0000313" key="2">
    <source>
        <dbReference type="Proteomes" id="UP001054837"/>
    </source>
</evidence>